<evidence type="ECO:0000313" key="2">
    <source>
        <dbReference type="EMBL" id="MBZ3869017.1"/>
    </source>
</evidence>
<proteinExistence type="predicted"/>
<sequence>MHIETERFGDFHGYIQYLTLNDIFKDLNVGVIDAWDMTIAYGTNNIHPPDDVIEKQINMFLNYIC</sequence>
<accession>A0AA41MBU2</accession>
<comment type="caution">
    <text evidence="2">The sequence shown here is derived from an EMBL/GenBank/DDBJ whole genome shotgun (WGS) entry which is preliminary data.</text>
</comment>
<name>A0AA41MBU2_SCICA</name>
<keyword evidence="3" id="KW-1185">Reference proteome</keyword>
<dbReference type="PANTHER" id="PTHR16165">
    <property type="entry name" value="NXPE FAMILY MEMBER"/>
    <property type="match status" value="1"/>
</dbReference>
<dbReference type="EMBL" id="JAATJV010132000">
    <property type="protein sequence ID" value="MBZ3869017.1"/>
    <property type="molecule type" value="Genomic_DNA"/>
</dbReference>
<dbReference type="InterPro" id="IPR057106">
    <property type="entry name" value="NXPE4_C"/>
</dbReference>
<gene>
    <name evidence="2" type="ORF">SUZIE_100795</name>
</gene>
<dbReference type="Pfam" id="PF24536">
    <property type="entry name" value="NXPE4_C"/>
    <property type="match status" value="1"/>
</dbReference>
<evidence type="ECO:0000313" key="3">
    <source>
        <dbReference type="Proteomes" id="UP001166674"/>
    </source>
</evidence>
<organism evidence="2 3">
    <name type="scientific">Sciurus carolinensis</name>
    <name type="common">Eastern gray squirrel</name>
    <dbReference type="NCBI Taxonomy" id="30640"/>
    <lineage>
        <taxon>Eukaryota</taxon>
        <taxon>Metazoa</taxon>
        <taxon>Chordata</taxon>
        <taxon>Craniata</taxon>
        <taxon>Vertebrata</taxon>
        <taxon>Euteleostomi</taxon>
        <taxon>Mammalia</taxon>
        <taxon>Eutheria</taxon>
        <taxon>Euarchontoglires</taxon>
        <taxon>Glires</taxon>
        <taxon>Rodentia</taxon>
        <taxon>Sciuromorpha</taxon>
        <taxon>Sciuridae</taxon>
        <taxon>Sciurinae</taxon>
        <taxon>Sciurini</taxon>
        <taxon>Sciurus</taxon>
    </lineage>
</organism>
<reference evidence="2" key="1">
    <citation type="submission" date="2020-03" db="EMBL/GenBank/DDBJ databases">
        <title>Studies in the Genomics of Life Span.</title>
        <authorList>
            <person name="Glass D."/>
        </authorList>
    </citation>
    <scope>NUCLEOTIDE SEQUENCE</scope>
    <source>
        <strain evidence="2">SUZIE</strain>
        <tissue evidence="2">Muscle</tissue>
    </source>
</reference>
<dbReference type="PANTHER" id="PTHR16165:SF3">
    <property type="entry name" value="NXPE FAMILY MEMBER 1"/>
    <property type="match status" value="1"/>
</dbReference>
<feature type="domain" description="NXPE C-terminal" evidence="1">
    <location>
        <begin position="2"/>
        <end position="65"/>
    </location>
</feature>
<evidence type="ECO:0000259" key="1">
    <source>
        <dbReference type="Pfam" id="PF24536"/>
    </source>
</evidence>
<protein>
    <submittedName>
        <fullName evidence="2">NXPE family member 1</fullName>
    </submittedName>
</protein>
<dbReference type="Proteomes" id="UP001166674">
    <property type="component" value="Unassembled WGS sequence"/>
</dbReference>
<dbReference type="AlphaFoldDB" id="A0AA41MBU2"/>